<comment type="cofactor">
    <cofactor evidence="1">
        <name>Ca(2+)</name>
        <dbReference type="ChEBI" id="CHEBI:29108"/>
    </cofactor>
</comment>
<dbReference type="GO" id="GO:0005737">
    <property type="term" value="C:cytoplasm"/>
    <property type="evidence" value="ECO:0007669"/>
    <property type="project" value="UniProtKB-ARBA"/>
</dbReference>
<dbReference type="Proteomes" id="UP000664167">
    <property type="component" value="Unassembled WGS sequence"/>
</dbReference>
<keyword evidence="8" id="KW-0479">Metal-binding</keyword>
<keyword evidence="14" id="KW-1185">Reference proteome</keyword>
<dbReference type="SUPFAM" id="SSF52922">
    <property type="entry name" value="TK C-terminal domain-like"/>
    <property type="match status" value="1"/>
</dbReference>
<comment type="subunit">
    <text evidence="6">Homodimer.</text>
</comment>
<dbReference type="RefSeq" id="WP_206961589.1">
    <property type="nucleotide sequence ID" value="NZ_BAAAJJ010000004.1"/>
</dbReference>
<dbReference type="InterPro" id="IPR009014">
    <property type="entry name" value="Transketo_C/PFOR_II"/>
</dbReference>
<evidence type="ECO:0000256" key="9">
    <source>
        <dbReference type="ARBA" id="ARBA00022837"/>
    </source>
</evidence>
<dbReference type="PROSITE" id="PS00802">
    <property type="entry name" value="TRANSKETOLASE_2"/>
    <property type="match status" value="1"/>
</dbReference>
<dbReference type="PANTHER" id="PTHR43195:SF1">
    <property type="entry name" value="FI06132P-RELATED"/>
    <property type="match status" value="1"/>
</dbReference>
<evidence type="ECO:0000256" key="11">
    <source>
        <dbReference type="ARBA" id="ARBA00023052"/>
    </source>
</evidence>
<dbReference type="FunFam" id="3.40.50.970:FF:000129">
    <property type="entry name" value="Transketolase"/>
    <property type="match status" value="1"/>
</dbReference>
<dbReference type="InterPro" id="IPR005474">
    <property type="entry name" value="Transketolase_N"/>
</dbReference>
<organism evidence="13 14">
    <name type="scientific">Streptomyces beijiangensis</name>
    <dbReference type="NCBI Taxonomy" id="163361"/>
    <lineage>
        <taxon>Bacteria</taxon>
        <taxon>Bacillati</taxon>
        <taxon>Actinomycetota</taxon>
        <taxon>Actinomycetes</taxon>
        <taxon>Kitasatosporales</taxon>
        <taxon>Streptomycetaceae</taxon>
        <taxon>Streptomyces</taxon>
    </lineage>
</organism>
<dbReference type="InterPro" id="IPR033248">
    <property type="entry name" value="Transketolase_C"/>
</dbReference>
<proteinExistence type="inferred from homology"/>
<evidence type="ECO:0000256" key="2">
    <source>
        <dbReference type="ARBA" id="ARBA00001936"/>
    </source>
</evidence>
<dbReference type="InterPro" id="IPR005475">
    <property type="entry name" value="Transketolase-like_Pyr-bd"/>
</dbReference>
<dbReference type="CDD" id="cd02012">
    <property type="entry name" value="TPP_TK"/>
    <property type="match status" value="1"/>
</dbReference>
<dbReference type="GO" id="GO:0000287">
    <property type="term" value="F:magnesium ion binding"/>
    <property type="evidence" value="ECO:0007669"/>
    <property type="project" value="UniProtKB-ARBA"/>
</dbReference>
<evidence type="ECO:0000256" key="10">
    <source>
        <dbReference type="ARBA" id="ARBA00022842"/>
    </source>
</evidence>
<dbReference type="CDD" id="cd07033">
    <property type="entry name" value="TPP_PYR_DXS_TK_like"/>
    <property type="match status" value="1"/>
</dbReference>
<dbReference type="EC" id="2.2.1.1" evidence="13"/>
<keyword evidence="10" id="KW-0460">Magnesium</keyword>
<evidence type="ECO:0000256" key="6">
    <source>
        <dbReference type="ARBA" id="ARBA00011738"/>
    </source>
</evidence>
<dbReference type="NCBIfam" id="NF004559">
    <property type="entry name" value="PRK05899.2-5"/>
    <property type="match status" value="1"/>
</dbReference>
<evidence type="ECO:0000259" key="12">
    <source>
        <dbReference type="SMART" id="SM00861"/>
    </source>
</evidence>
<evidence type="ECO:0000256" key="5">
    <source>
        <dbReference type="ARBA" id="ARBA00007131"/>
    </source>
</evidence>
<dbReference type="InterPro" id="IPR029061">
    <property type="entry name" value="THDP-binding"/>
</dbReference>
<gene>
    <name evidence="13" type="ORF">J0695_10270</name>
</gene>
<comment type="cofactor">
    <cofactor evidence="2">
        <name>Mn(2+)</name>
        <dbReference type="ChEBI" id="CHEBI:29035"/>
    </cofactor>
</comment>
<comment type="cofactor">
    <cofactor evidence="4">
        <name>thiamine diphosphate</name>
        <dbReference type="ChEBI" id="CHEBI:58937"/>
    </cofactor>
</comment>
<comment type="cofactor">
    <cofactor evidence="3">
        <name>Mg(2+)</name>
        <dbReference type="ChEBI" id="CHEBI:18420"/>
    </cofactor>
</comment>
<dbReference type="Pfam" id="PF00456">
    <property type="entry name" value="Transketolase_N"/>
    <property type="match status" value="1"/>
</dbReference>
<comment type="caution">
    <text evidence="13">The sequence shown here is derived from an EMBL/GenBank/DDBJ whole genome shotgun (WGS) entry which is preliminary data.</text>
</comment>
<feature type="domain" description="Transketolase-like pyrimidine-binding" evidence="12">
    <location>
        <begin position="310"/>
        <end position="473"/>
    </location>
</feature>
<reference evidence="13" key="1">
    <citation type="submission" date="2021-03" db="EMBL/GenBank/DDBJ databases">
        <title>Streptomyces poriferae sp. nov., a novel marine sponge-derived Actinobacteria species with anti-MRSA activity.</title>
        <authorList>
            <person name="Sandoval-Powers M."/>
            <person name="Kralova S."/>
            <person name="Nguyen G.-S."/>
            <person name="Fawwal D."/>
            <person name="Degnes K."/>
            <person name="Klinkenberg G."/>
            <person name="Sletta H."/>
            <person name="Wentzel A."/>
            <person name="Liles M.R."/>
        </authorList>
    </citation>
    <scope>NUCLEOTIDE SEQUENCE</scope>
    <source>
        <strain evidence="13">DSM 41794</strain>
    </source>
</reference>
<evidence type="ECO:0000256" key="4">
    <source>
        <dbReference type="ARBA" id="ARBA00001964"/>
    </source>
</evidence>
<dbReference type="GO" id="GO:0030976">
    <property type="term" value="F:thiamine pyrophosphate binding"/>
    <property type="evidence" value="ECO:0007669"/>
    <property type="project" value="TreeGrafter"/>
</dbReference>
<protein>
    <submittedName>
        <fullName evidence="13">Transketolase</fullName>
        <ecNumber evidence="13">2.2.1.1</ecNumber>
    </submittedName>
</protein>
<keyword evidence="11" id="KW-0786">Thiamine pyrophosphate</keyword>
<name>A0A939JH34_9ACTN</name>
<dbReference type="InterPro" id="IPR020826">
    <property type="entry name" value="Transketolase_BS"/>
</dbReference>
<accession>A0A939JH34</accession>
<comment type="similarity">
    <text evidence="5">Belongs to the transketolase family.</text>
</comment>
<keyword evidence="9" id="KW-0106">Calcium</keyword>
<evidence type="ECO:0000256" key="7">
    <source>
        <dbReference type="ARBA" id="ARBA00022679"/>
    </source>
</evidence>
<dbReference type="SMART" id="SM00861">
    <property type="entry name" value="Transket_pyr"/>
    <property type="match status" value="1"/>
</dbReference>
<evidence type="ECO:0000256" key="1">
    <source>
        <dbReference type="ARBA" id="ARBA00001913"/>
    </source>
</evidence>
<keyword evidence="7 13" id="KW-0808">Transferase</keyword>
<evidence type="ECO:0000256" key="3">
    <source>
        <dbReference type="ARBA" id="ARBA00001946"/>
    </source>
</evidence>
<dbReference type="PANTHER" id="PTHR43195">
    <property type="entry name" value="TRANSKETOLASE"/>
    <property type="match status" value="1"/>
</dbReference>
<dbReference type="Gene3D" id="3.40.50.920">
    <property type="match status" value="1"/>
</dbReference>
<dbReference type="AlphaFoldDB" id="A0A939JH34"/>
<dbReference type="SUPFAM" id="SSF52518">
    <property type="entry name" value="Thiamin diphosphate-binding fold (THDP-binding)"/>
    <property type="match status" value="2"/>
</dbReference>
<evidence type="ECO:0000313" key="13">
    <source>
        <dbReference type="EMBL" id="MBO0512192.1"/>
    </source>
</evidence>
<dbReference type="Pfam" id="PF02779">
    <property type="entry name" value="Transket_pyr"/>
    <property type="match status" value="1"/>
</dbReference>
<dbReference type="Gene3D" id="3.40.50.970">
    <property type="match status" value="2"/>
</dbReference>
<evidence type="ECO:0000313" key="14">
    <source>
        <dbReference type="Proteomes" id="UP000664167"/>
    </source>
</evidence>
<dbReference type="Pfam" id="PF02780">
    <property type="entry name" value="Transketolase_C"/>
    <property type="match status" value="1"/>
</dbReference>
<dbReference type="GO" id="GO:0004802">
    <property type="term" value="F:transketolase activity"/>
    <property type="evidence" value="ECO:0007669"/>
    <property type="project" value="UniProtKB-EC"/>
</dbReference>
<dbReference type="InterPro" id="IPR051424">
    <property type="entry name" value="Transketolase-like"/>
</dbReference>
<sequence length="617" mass="65296">MSIKDQTEHIEIAELGQQLRVDAVRAADAAGSGHPTSSMSAADLAAVLLTHHLSYDFDRPDHPGNDRFVLSKGHASPLLYAMYRAAGAIDDDELLTFRRSGSRLEGHPTPRIPWVDVATGSLGQGLPVGVGMALAGKRLDRIPYRVWVLSGDSEMAEGSVWEAVEHAAYENLDNLTLIIDVNRLGQRGPTRHQRDLAAYGRRLRGFGWHTVEIDGHDVGAIDAAYTEARATQGRPTAIIAGTRKGRGVAAVEDREGMHGKPLPDAEAAVAELGGLRFARVDVTKPAETRAPHKDRSGHLALPRYEVGESVATRDAYGQALTALGTAYGDVVALDGEVGDSTRTELFAKEHPDRYFECYIAEQQLVAAAVGLQARGYTPFACTFAAFLTRAYDFVRMAAISGADLNLVGSHSGVAIGQDGPSQMGLEDLAMFRSVHGSTVLCPCDAPQTAALVAGMAGARGIRYLRTSRGGTPVIYAPDEEFPIGGSKVLRSGNDDVATLIGAGDTVHECLRAAGILAAEGIEVRVIDLYSVKPVDAETLREAAHETGCLVTVEDHRPEGGVGDAVAEAFADGRPAPRLVRLAVRNMPGSATPDEQLAAAGIDAGTVAAAVRLLSTES</sequence>
<evidence type="ECO:0000256" key="8">
    <source>
        <dbReference type="ARBA" id="ARBA00022723"/>
    </source>
</evidence>
<dbReference type="EMBL" id="JAFLRJ010000092">
    <property type="protein sequence ID" value="MBO0512192.1"/>
    <property type="molecule type" value="Genomic_DNA"/>
</dbReference>